<organism evidence="2 3">
    <name type="scientific">Desulfovibrio gilichinskyi</name>
    <dbReference type="NCBI Taxonomy" id="1519643"/>
    <lineage>
        <taxon>Bacteria</taxon>
        <taxon>Pseudomonadati</taxon>
        <taxon>Thermodesulfobacteriota</taxon>
        <taxon>Desulfovibrionia</taxon>
        <taxon>Desulfovibrionales</taxon>
        <taxon>Desulfovibrionaceae</taxon>
        <taxon>Desulfovibrio</taxon>
    </lineage>
</organism>
<dbReference type="GO" id="GO:0035438">
    <property type="term" value="F:cyclic-di-GMP binding"/>
    <property type="evidence" value="ECO:0007669"/>
    <property type="project" value="InterPro"/>
</dbReference>
<sequence length="118" mass="13019">MDQNKRRRTRIQVEFTVKLSKSGLSVMVETQNLSLKGILCNSVEGFAVGNICEVSIILSEDVVIHIEGKVVRSDESGLAVDFIVMNEVSFTHLRKLVQYNSTDADAIDSELTSPAFDA</sequence>
<protein>
    <submittedName>
        <fullName evidence="2">PilZ domain-containing protein</fullName>
    </submittedName>
</protein>
<dbReference type="STRING" id="1519643.SAMN06295933_1219"/>
<dbReference type="EMBL" id="FWZU01000002">
    <property type="protein sequence ID" value="SMF02565.1"/>
    <property type="molecule type" value="Genomic_DNA"/>
</dbReference>
<dbReference type="AlphaFoldDB" id="A0A1X7CSU6"/>
<dbReference type="RefSeq" id="WP_085099843.1">
    <property type="nucleotide sequence ID" value="NZ_FWZU01000002.1"/>
</dbReference>
<reference evidence="3" key="1">
    <citation type="submission" date="2017-04" db="EMBL/GenBank/DDBJ databases">
        <authorList>
            <person name="Varghese N."/>
            <person name="Submissions S."/>
        </authorList>
    </citation>
    <scope>NUCLEOTIDE SEQUENCE [LARGE SCALE GENOMIC DNA]</scope>
    <source>
        <strain evidence="3">K3S</strain>
    </source>
</reference>
<evidence type="ECO:0000313" key="2">
    <source>
        <dbReference type="EMBL" id="SMF02565.1"/>
    </source>
</evidence>
<evidence type="ECO:0000313" key="3">
    <source>
        <dbReference type="Proteomes" id="UP000192906"/>
    </source>
</evidence>
<accession>A0A1X7CSU6</accession>
<proteinExistence type="predicted"/>
<dbReference type="Gene3D" id="2.40.10.220">
    <property type="entry name" value="predicted glycosyltransferase like domains"/>
    <property type="match status" value="1"/>
</dbReference>
<feature type="domain" description="PilZ" evidence="1">
    <location>
        <begin position="4"/>
        <end position="97"/>
    </location>
</feature>
<name>A0A1X7CSU6_9BACT</name>
<dbReference type="Proteomes" id="UP000192906">
    <property type="component" value="Unassembled WGS sequence"/>
</dbReference>
<dbReference type="OrthoDB" id="370480at2"/>
<dbReference type="SUPFAM" id="SSF141371">
    <property type="entry name" value="PilZ domain-like"/>
    <property type="match status" value="1"/>
</dbReference>
<dbReference type="Pfam" id="PF07238">
    <property type="entry name" value="PilZ"/>
    <property type="match status" value="1"/>
</dbReference>
<keyword evidence="3" id="KW-1185">Reference proteome</keyword>
<dbReference type="InterPro" id="IPR009875">
    <property type="entry name" value="PilZ_domain"/>
</dbReference>
<gene>
    <name evidence="2" type="ORF">SAMN06295933_1219</name>
</gene>
<evidence type="ECO:0000259" key="1">
    <source>
        <dbReference type="Pfam" id="PF07238"/>
    </source>
</evidence>